<name>A0A1Q8Q6F9_9BACI</name>
<evidence type="ECO:0000313" key="1">
    <source>
        <dbReference type="EMBL" id="OLN22936.1"/>
    </source>
</evidence>
<dbReference type="AlphaFoldDB" id="A0A1Q8Q6F9"/>
<organism evidence="1 2">
    <name type="scientific">Domibacillus antri</name>
    <dbReference type="NCBI Taxonomy" id="1714264"/>
    <lineage>
        <taxon>Bacteria</taxon>
        <taxon>Bacillati</taxon>
        <taxon>Bacillota</taxon>
        <taxon>Bacilli</taxon>
        <taxon>Bacillales</taxon>
        <taxon>Bacillaceae</taxon>
        <taxon>Domibacillus</taxon>
    </lineage>
</organism>
<evidence type="ECO:0000313" key="2">
    <source>
        <dbReference type="Proteomes" id="UP000185568"/>
    </source>
</evidence>
<gene>
    <name evidence="1" type="ORF">BTO30_07000</name>
</gene>
<dbReference type="EMBL" id="MSDU01000012">
    <property type="protein sequence ID" value="OLN22936.1"/>
    <property type="molecule type" value="Genomic_DNA"/>
</dbReference>
<accession>A0A1Q8Q6F9</accession>
<protein>
    <submittedName>
        <fullName evidence="1">Uncharacterized protein</fullName>
    </submittedName>
</protein>
<dbReference type="Proteomes" id="UP000185568">
    <property type="component" value="Unassembled WGS sequence"/>
</dbReference>
<reference evidence="1 2" key="1">
    <citation type="submission" date="2016-12" db="EMBL/GenBank/DDBJ databases">
        <title>Domibacillus antri genome sequencing.</title>
        <authorList>
            <person name="Verma A."/>
            <person name="Krishnamurthi S."/>
        </authorList>
    </citation>
    <scope>NUCLEOTIDE SEQUENCE [LARGE SCALE GENOMIC DNA]</scope>
    <source>
        <strain evidence="1 2">XD80</strain>
    </source>
</reference>
<comment type="caution">
    <text evidence="1">The sequence shown here is derived from an EMBL/GenBank/DDBJ whole genome shotgun (WGS) entry which is preliminary data.</text>
</comment>
<sequence>MIATKLEYLQSIKDTFVFRLSKNKCSLCKRKHEPLFKMYKDKRLFKVCSKCAVYTEGRAFRKNA</sequence>
<proteinExistence type="predicted"/>
<keyword evidence="2" id="KW-1185">Reference proteome</keyword>